<name>A0A915J1A4_ROMCU</name>
<dbReference type="Proteomes" id="UP000887565">
    <property type="component" value="Unplaced"/>
</dbReference>
<protein>
    <submittedName>
        <fullName evidence="2">Uncharacterized protein</fullName>
    </submittedName>
</protein>
<keyword evidence="1" id="KW-1185">Reference proteome</keyword>
<evidence type="ECO:0000313" key="2">
    <source>
        <dbReference type="WBParaSite" id="nRc.2.0.1.t20175-RA"/>
    </source>
</evidence>
<dbReference type="AlphaFoldDB" id="A0A915J1A4"/>
<organism evidence="1 2">
    <name type="scientific">Romanomermis culicivorax</name>
    <name type="common">Nematode worm</name>
    <dbReference type="NCBI Taxonomy" id="13658"/>
    <lineage>
        <taxon>Eukaryota</taxon>
        <taxon>Metazoa</taxon>
        <taxon>Ecdysozoa</taxon>
        <taxon>Nematoda</taxon>
        <taxon>Enoplea</taxon>
        <taxon>Dorylaimia</taxon>
        <taxon>Mermithida</taxon>
        <taxon>Mermithoidea</taxon>
        <taxon>Mermithidae</taxon>
        <taxon>Romanomermis</taxon>
    </lineage>
</organism>
<sequence>MAKLRRWSHAGARVAAGDMDMAGALVSLVVAISETWARTGGVNRFVVGASVELGSTCIGVFPSSEVLLKIEKGGLRGGRLTKGGTGVLGGIQDDRWDLLVDFQNMMCGI</sequence>
<accession>A0A915J1A4</accession>
<reference evidence="2" key="1">
    <citation type="submission" date="2022-11" db="UniProtKB">
        <authorList>
            <consortium name="WormBaseParasite"/>
        </authorList>
    </citation>
    <scope>IDENTIFICATION</scope>
</reference>
<dbReference type="WBParaSite" id="nRc.2.0.1.t20175-RA">
    <property type="protein sequence ID" value="nRc.2.0.1.t20175-RA"/>
    <property type="gene ID" value="nRc.2.0.1.g20175"/>
</dbReference>
<proteinExistence type="predicted"/>
<evidence type="ECO:0000313" key="1">
    <source>
        <dbReference type="Proteomes" id="UP000887565"/>
    </source>
</evidence>